<gene>
    <name evidence="1" type="ORF">OFUS_LOCUS7597</name>
</gene>
<dbReference type="EMBL" id="CAIIXF020000004">
    <property type="protein sequence ID" value="CAH1780967.1"/>
    <property type="molecule type" value="Genomic_DNA"/>
</dbReference>
<dbReference type="GO" id="GO:0005576">
    <property type="term" value="C:extracellular region"/>
    <property type="evidence" value="ECO:0007669"/>
    <property type="project" value="InterPro"/>
</dbReference>
<dbReference type="AlphaFoldDB" id="A0A8J1UAG8"/>
<proteinExistence type="predicted"/>
<keyword evidence="2" id="KW-1185">Reference proteome</keyword>
<dbReference type="PROSITE" id="PS50940">
    <property type="entry name" value="CHIT_BIND_II"/>
    <property type="match status" value="2"/>
</dbReference>
<reference evidence="1" key="1">
    <citation type="submission" date="2022-03" db="EMBL/GenBank/DDBJ databases">
        <authorList>
            <person name="Martin C."/>
        </authorList>
    </citation>
    <scope>NUCLEOTIDE SEQUENCE</scope>
</reference>
<evidence type="ECO:0000313" key="1">
    <source>
        <dbReference type="EMBL" id="CAH1780967.1"/>
    </source>
</evidence>
<dbReference type="Proteomes" id="UP000749559">
    <property type="component" value="Unassembled WGS sequence"/>
</dbReference>
<dbReference type="InterPro" id="IPR002557">
    <property type="entry name" value="Chitin-bd_dom"/>
</dbReference>
<organism evidence="1 2">
    <name type="scientific">Owenia fusiformis</name>
    <name type="common">Polychaete worm</name>
    <dbReference type="NCBI Taxonomy" id="6347"/>
    <lineage>
        <taxon>Eukaryota</taxon>
        <taxon>Metazoa</taxon>
        <taxon>Spiralia</taxon>
        <taxon>Lophotrochozoa</taxon>
        <taxon>Annelida</taxon>
        <taxon>Polychaeta</taxon>
        <taxon>Sedentaria</taxon>
        <taxon>Canalipalpata</taxon>
        <taxon>Sabellida</taxon>
        <taxon>Oweniida</taxon>
        <taxon>Oweniidae</taxon>
        <taxon>Owenia</taxon>
    </lineage>
</organism>
<accession>A0A8J1UAG8</accession>
<name>A0A8J1UAG8_OWEFU</name>
<dbReference type="SMART" id="SM00494">
    <property type="entry name" value="ChtBD2"/>
    <property type="match status" value="2"/>
</dbReference>
<evidence type="ECO:0000313" key="2">
    <source>
        <dbReference type="Proteomes" id="UP000749559"/>
    </source>
</evidence>
<dbReference type="GO" id="GO:0008061">
    <property type="term" value="F:chitin binding"/>
    <property type="evidence" value="ECO:0007669"/>
    <property type="project" value="InterPro"/>
</dbReference>
<protein>
    <submittedName>
        <fullName evidence="1">Uncharacterized protein</fullName>
    </submittedName>
</protein>
<sequence length="337" mass="36986">MRHKSRDCASEVHRHWVFEEWHTVRVSVKEMLALILLFVCSAFASGPPVVTDPDECRNNLGYLNGADFGEDCCSFVVCDSVRLNRTGFVGKCTGGTGWNDELKVCDDKIYLDNCDPANDCDIPSRTTALCSAPQPTATTCCLGQRIGTGFPGYEPVYEMGSDEFHYRRVGERGEGLCPKGMIFILDSCCCEEPETEPIAPCDDLSSFFFDNPNEACCSYVQCFVNRTAYVIESCMPPSVWNSVNKTCDIRVNVPECANALCGPEMTDPPCDDPPSQGDCCSNGNYFQAEADPIQYVIVGGPAASDRLQLCPVDIDGNQLVFNNDPDTCACEIDADFK</sequence>
<comment type="caution">
    <text evidence="1">The sequence shown here is derived from an EMBL/GenBank/DDBJ whole genome shotgun (WGS) entry which is preliminary data.</text>
</comment>